<evidence type="ECO:0000256" key="4">
    <source>
        <dbReference type="ARBA" id="ARBA00022692"/>
    </source>
</evidence>
<dbReference type="GO" id="GO:0007165">
    <property type="term" value="P:signal transduction"/>
    <property type="evidence" value="ECO:0007669"/>
    <property type="project" value="UniProtKB-KW"/>
</dbReference>
<keyword evidence="9 10" id="KW-0807">Transducer</keyword>
<comment type="subcellular location">
    <subcellularLocation>
        <location evidence="1 10">Cell membrane</location>
        <topology evidence="1 10">Multi-pass membrane protein</topology>
    </subcellularLocation>
</comment>
<accession>A0A6I9VRQ3</accession>
<evidence type="ECO:0000256" key="3">
    <source>
        <dbReference type="ARBA" id="ARBA00022606"/>
    </source>
</evidence>
<keyword evidence="4 10" id="KW-0812">Transmembrane</keyword>
<evidence type="ECO:0000256" key="9">
    <source>
        <dbReference type="ARBA" id="ARBA00023224"/>
    </source>
</evidence>
<dbReference type="GO" id="GO:0004984">
    <property type="term" value="F:olfactory receptor activity"/>
    <property type="evidence" value="ECO:0007669"/>
    <property type="project" value="InterPro"/>
</dbReference>
<dbReference type="Proteomes" id="UP000504615">
    <property type="component" value="Unplaced"/>
</dbReference>
<dbReference type="KEGG" id="pbar:105423509"/>
<dbReference type="AlphaFoldDB" id="A0A6I9VRQ3"/>
<name>A0A6I9VRQ3_9HYME</name>
<evidence type="ECO:0000256" key="7">
    <source>
        <dbReference type="ARBA" id="ARBA00023136"/>
    </source>
</evidence>
<dbReference type="OrthoDB" id="8185860at2759"/>
<dbReference type="GO" id="GO:0005886">
    <property type="term" value="C:plasma membrane"/>
    <property type="evidence" value="ECO:0007669"/>
    <property type="project" value="UniProtKB-SubCell"/>
</dbReference>
<sequence>MSRKSTINRVIFMMLPWFGICSNKLVLLISRVFWIVTIAFIEFCHYLYFSKHLSSDNFFNLVDCLCSFLAHAKVIAKLIAFWINQRKFAEILALITDDWNDCAKSDISVRMATYKAKISDRITNVILVLYTVTIVAYCMGVIIADADITDKTMVELPFVNKLELPFSINTRNMYRSVLIMEFLHMILCNLAAGTVNAILLAMVLHIGGQIDILQYWLAQLTPEEIKNKELSIVIATKKIILKHQKIIQFSENIESLYTQIALVLFASNTMLICSLGFLIVTAIGTPDVMEQIIKCLLFFTTTNLEAFIFCYAGEYLNNKSKQVGFATYSCAWYNLKPKDSRILLFIILRSQRQLTLTAGKMMDLTLQSFASIMNASGSYLSVLLAMQ</sequence>
<evidence type="ECO:0000256" key="10">
    <source>
        <dbReference type="RuleBase" id="RU351113"/>
    </source>
</evidence>
<keyword evidence="7 10" id="KW-0472">Membrane</keyword>
<dbReference type="GeneID" id="105423509"/>
<organism evidence="11 12">
    <name type="scientific">Pogonomyrmex barbatus</name>
    <name type="common">red harvester ant</name>
    <dbReference type="NCBI Taxonomy" id="144034"/>
    <lineage>
        <taxon>Eukaryota</taxon>
        <taxon>Metazoa</taxon>
        <taxon>Ecdysozoa</taxon>
        <taxon>Arthropoda</taxon>
        <taxon>Hexapoda</taxon>
        <taxon>Insecta</taxon>
        <taxon>Pterygota</taxon>
        <taxon>Neoptera</taxon>
        <taxon>Endopterygota</taxon>
        <taxon>Hymenoptera</taxon>
        <taxon>Apocrita</taxon>
        <taxon>Aculeata</taxon>
        <taxon>Formicoidea</taxon>
        <taxon>Formicidae</taxon>
        <taxon>Myrmicinae</taxon>
        <taxon>Pogonomyrmex</taxon>
    </lineage>
</organism>
<dbReference type="GO" id="GO:0005549">
    <property type="term" value="F:odorant binding"/>
    <property type="evidence" value="ECO:0007669"/>
    <property type="project" value="InterPro"/>
</dbReference>
<evidence type="ECO:0000256" key="1">
    <source>
        <dbReference type="ARBA" id="ARBA00004651"/>
    </source>
</evidence>
<evidence type="ECO:0000256" key="2">
    <source>
        <dbReference type="ARBA" id="ARBA00022475"/>
    </source>
</evidence>
<evidence type="ECO:0000313" key="12">
    <source>
        <dbReference type="RefSeq" id="XP_011631577.1"/>
    </source>
</evidence>
<feature type="transmembrane region" description="Helical" evidence="10">
    <location>
        <begin position="260"/>
        <end position="285"/>
    </location>
</feature>
<keyword evidence="2" id="KW-1003">Cell membrane</keyword>
<comment type="similarity">
    <text evidence="10">Belongs to the insect chemoreceptor superfamily. Heteromeric odorant receptor channel (TC 1.A.69) family.</text>
</comment>
<proteinExistence type="inferred from homology"/>
<keyword evidence="11" id="KW-1185">Reference proteome</keyword>
<protein>
    <recommendedName>
        <fullName evidence="10">Odorant receptor</fullName>
    </recommendedName>
</protein>
<gene>
    <name evidence="12" type="primary">LOC105423509</name>
</gene>
<dbReference type="Pfam" id="PF02949">
    <property type="entry name" value="7tm_6"/>
    <property type="match status" value="1"/>
</dbReference>
<feature type="transmembrane region" description="Helical" evidence="10">
    <location>
        <begin position="182"/>
        <end position="204"/>
    </location>
</feature>
<comment type="caution">
    <text evidence="10">Lacks conserved residue(s) required for the propagation of feature annotation.</text>
</comment>
<evidence type="ECO:0000313" key="11">
    <source>
        <dbReference type="Proteomes" id="UP000504615"/>
    </source>
</evidence>
<keyword evidence="3 10" id="KW-0716">Sensory transduction</keyword>
<keyword evidence="6 10" id="KW-1133">Transmembrane helix</keyword>
<reference evidence="12" key="1">
    <citation type="submission" date="2025-08" db="UniProtKB">
        <authorList>
            <consortium name="RefSeq"/>
        </authorList>
    </citation>
    <scope>IDENTIFICATION</scope>
</reference>
<feature type="transmembrane region" description="Helical" evidence="10">
    <location>
        <begin position="32"/>
        <end position="49"/>
    </location>
</feature>
<evidence type="ECO:0000256" key="8">
    <source>
        <dbReference type="ARBA" id="ARBA00023170"/>
    </source>
</evidence>
<feature type="transmembrane region" description="Helical" evidence="10">
    <location>
        <begin position="125"/>
        <end position="144"/>
    </location>
</feature>
<dbReference type="PANTHER" id="PTHR21137">
    <property type="entry name" value="ODORANT RECEPTOR"/>
    <property type="match status" value="1"/>
</dbReference>
<evidence type="ECO:0000256" key="6">
    <source>
        <dbReference type="ARBA" id="ARBA00022989"/>
    </source>
</evidence>
<keyword evidence="5 10" id="KW-0552">Olfaction</keyword>
<keyword evidence="8 10" id="KW-0675">Receptor</keyword>
<evidence type="ECO:0000256" key="5">
    <source>
        <dbReference type="ARBA" id="ARBA00022725"/>
    </source>
</evidence>
<dbReference type="RefSeq" id="XP_011631577.1">
    <property type="nucleotide sequence ID" value="XM_011633275.2"/>
</dbReference>
<dbReference type="PANTHER" id="PTHR21137:SF35">
    <property type="entry name" value="ODORANT RECEPTOR 19A-RELATED"/>
    <property type="match status" value="1"/>
</dbReference>
<dbReference type="InterPro" id="IPR004117">
    <property type="entry name" value="7tm6_olfct_rcpt"/>
</dbReference>